<reference evidence="4" key="2">
    <citation type="submission" date="2019-06" db="EMBL/GenBank/DDBJ databases">
        <title>Co-occurence of chitin degradation, pigmentation and bioactivity in marine Pseudoalteromonas.</title>
        <authorList>
            <person name="Sonnenschein E.C."/>
            <person name="Bech P.K."/>
        </authorList>
    </citation>
    <scope>NUCLEOTIDE SEQUENCE [LARGE SCALE GENOMIC DNA]</scope>
    <source>
        <strain evidence="4">S2897</strain>
    </source>
</reference>
<reference evidence="3 4" key="1">
    <citation type="submission" date="2017-12" db="EMBL/GenBank/DDBJ databases">
        <authorList>
            <person name="Paulsen S."/>
            <person name="Gram L.K."/>
        </authorList>
    </citation>
    <scope>NUCLEOTIDE SEQUENCE [LARGE SCALE GENOMIC DNA]</scope>
    <source>
        <strain evidence="3 4">S2897</strain>
    </source>
</reference>
<dbReference type="AlphaFoldDB" id="A0A5S3Z072"/>
<gene>
    <name evidence="3" type="ORF">CWC05_17605</name>
</gene>
<proteinExistence type="predicted"/>
<organism evidence="3 4">
    <name type="scientific">Pseudoalteromonas ruthenica</name>
    <dbReference type="NCBI Taxonomy" id="151081"/>
    <lineage>
        <taxon>Bacteria</taxon>
        <taxon>Pseudomonadati</taxon>
        <taxon>Pseudomonadota</taxon>
        <taxon>Gammaproteobacteria</taxon>
        <taxon>Alteromonadales</taxon>
        <taxon>Pseudoalteromonadaceae</taxon>
        <taxon>Pseudoalteromonas</taxon>
    </lineage>
</organism>
<accession>A0A5S3Z072</accession>
<comment type="caution">
    <text evidence="3">The sequence shown here is derived from an EMBL/GenBank/DDBJ whole genome shotgun (WGS) entry which is preliminary data.</text>
</comment>
<evidence type="ECO:0000256" key="1">
    <source>
        <dbReference type="SAM" id="MobiDB-lite"/>
    </source>
</evidence>
<sequence>MLTTSEISELLKALASLLWPIFAFVVLFLFRSQLADAIGRFKKGKLLGQEVELNDSLANLQRSASQLSEEVSAIPSSEVESSDGNELEDDESSVKAIIHEAARSPKAALILLAAEIEKEAKQTLASIGKLKGRKSINLRQAIDELDSHYGLPRHISSSLRLFWETRNKIIHGGETDERNILSAIDSGVSILKSLQALPRETNWVHHPGVPIFSDSKCTVPISNGKGVILKSASSSGAKIFYRIFPTTRTHFEKGRKVAWEWSHENSWSDAWYRDPESNEIKLAWNSSMEFVGRHLDEV</sequence>
<dbReference type="EMBL" id="PNCG01000022">
    <property type="protein sequence ID" value="TMP85653.1"/>
    <property type="molecule type" value="Genomic_DNA"/>
</dbReference>
<evidence type="ECO:0000313" key="3">
    <source>
        <dbReference type="EMBL" id="TMP85653.1"/>
    </source>
</evidence>
<feature type="compositionally biased region" description="Polar residues" evidence="1">
    <location>
        <begin position="68"/>
        <end position="79"/>
    </location>
</feature>
<feature type="transmembrane region" description="Helical" evidence="2">
    <location>
        <begin position="12"/>
        <end position="30"/>
    </location>
</feature>
<dbReference type="Proteomes" id="UP000305874">
    <property type="component" value="Unassembled WGS sequence"/>
</dbReference>
<name>A0A5S3Z072_9GAMM</name>
<keyword evidence="2" id="KW-0472">Membrane</keyword>
<evidence type="ECO:0000313" key="4">
    <source>
        <dbReference type="Proteomes" id="UP000305874"/>
    </source>
</evidence>
<protein>
    <submittedName>
        <fullName evidence="3">Uncharacterized protein</fullName>
    </submittedName>
</protein>
<feature type="region of interest" description="Disordered" evidence="1">
    <location>
        <begin position="68"/>
        <end position="87"/>
    </location>
</feature>
<evidence type="ECO:0000256" key="2">
    <source>
        <dbReference type="SAM" id="Phobius"/>
    </source>
</evidence>
<keyword evidence="2" id="KW-1133">Transmembrane helix</keyword>
<keyword evidence="2" id="KW-0812">Transmembrane</keyword>